<evidence type="ECO:0000313" key="5">
    <source>
        <dbReference type="Proteomes" id="UP001152747"/>
    </source>
</evidence>
<organism evidence="4 5">
    <name type="scientific">Caenorhabditis angaria</name>
    <dbReference type="NCBI Taxonomy" id="860376"/>
    <lineage>
        <taxon>Eukaryota</taxon>
        <taxon>Metazoa</taxon>
        <taxon>Ecdysozoa</taxon>
        <taxon>Nematoda</taxon>
        <taxon>Chromadorea</taxon>
        <taxon>Rhabditida</taxon>
        <taxon>Rhabditina</taxon>
        <taxon>Rhabditomorpha</taxon>
        <taxon>Rhabditoidea</taxon>
        <taxon>Rhabditidae</taxon>
        <taxon>Peloderinae</taxon>
        <taxon>Caenorhabditis</taxon>
    </lineage>
</organism>
<feature type="compositionally biased region" description="Polar residues" evidence="2">
    <location>
        <begin position="972"/>
        <end position="984"/>
    </location>
</feature>
<keyword evidence="5" id="KW-1185">Reference proteome</keyword>
<evidence type="ECO:0000259" key="3">
    <source>
        <dbReference type="Pfam" id="PF13949"/>
    </source>
</evidence>
<evidence type="ECO:0000256" key="1">
    <source>
        <dbReference type="SAM" id="Coils"/>
    </source>
</evidence>
<feature type="compositionally biased region" description="Low complexity" evidence="2">
    <location>
        <begin position="521"/>
        <end position="533"/>
    </location>
</feature>
<dbReference type="PANTHER" id="PTHR23030">
    <property type="entry name" value="PCD6 INTERACTING PROTEIN-RELATED"/>
    <property type="match status" value="1"/>
</dbReference>
<dbReference type="InterPro" id="IPR025304">
    <property type="entry name" value="ALIX_V_dom"/>
</dbReference>
<name>A0A9P1I8A8_9PELO</name>
<sequence length="1136" mass="132121">MDMDMDRRENRSLKFENEMLKEKIAKYELGIVTIQNQKEKLIDGYRSKNNNLLTELKKQIDKVSKLETISFNKDVKIDELTRDVGNLRSCVELNQEEKRKLEMQVAGTRSNDEQMFELQQLAQYHKNESISLKIELNNLRSLLKSSQENGARLEEKLKSTQMKLEEMEKSLALSGNASNSVNLYEEKKAELKREVLQEVHHANEELQKFLNNAGYTDLRWMLSENGKDSEQMFELPEMLLERNAELTAQPDAIPALLKKLRESCDTSRVAEAKLNELIGKLRLIDLPRLKNDKEYILISKDLDKLHEHLTHAKFNNVELNKAIAAHSSNLQILSSPLSEIRRKLLPQKSETATKSKEDQYLKRIIEKIEEMRKERAKLLDELEVELNQDDISKKLLDQRGLSHEEIFKKELRKHDGTIKCFRMNLRDQEKILNTLANVDFCDERINKNREDFNKHVMILLTAYDCFKDVSNKIANAEKFYRQLMERCDQIGISIQAMENQCVRGSRAARFQETPILSQHVPNPIQPSSSNSPSRYEMSVDMSQLTIGELSRSRLGGINEALSGNASNSVNLYEEKKAELKREVLQEVHHANEELQKFLNNAGYTDLRWMLSENGKDSEQMFELPEMLLERNAELTAQPDAIPALLKKLRESCDTSRVAEAKLNELIGKLRLIDLPRLKNDKEYILISKDLDKLHEHLTQEKSINVELNKAIAAHSSNLQILSSPLSEIRQKLLPQKSETATKSKEEQYLKRIIEKIEEMRKERAKLLDELEVELNQDDISKELLDQRDLSHEEIFKKELRKHDGTIKCFRMNLRDQEKILNTLANVDFCDERINKNREDFNKHVMILLTAYDCFKDVSNKVDNAEKFYRQLMERCDQIGISIQAIEIEFHAEIDKGEREKREMEERMNAAKRQREAREDFGGSMHTAQNEMDAPPAPGSVDSGHPKHRDFMDRSKLAPIDQLPREHSPNPPQQESMSQLTTGELSRSRLGGMNEIVLTDDDEADKSEEEEEFRKFLKMPKASIKEKFTLISELKKAHPELLNLNDTKLKEKLGSSLHNTVCNLWKIEEDEELKKVMIELSPEHFISVHLCRELSILFNARKKKEILYWLKQFNDKTTSEDIKRRIVAEKAKNKKKN</sequence>
<comment type="caution">
    <text evidence="4">The sequence shown here is derived from an EMBL/GenBank/DDBJ whole genome shotgun (WGS) entry which is preliminary data.</text>
</comment>
<dbReference type="PANTHER" id="PTHR23030:SF30">
    <property type="entry name" value="TYROSINE-PROTEIN PHOSPHATASE NON-RECEPTOR TYPE 23"/>
    <property type="match status" value="1"/>
</dbReference>
<dbReference type="GO" id="GO:0043328">
    <property type="term" value="P:protein transport to vacuole involved in ubiquitin-dependent protein catabolic process via the multivesicular body sorting pathway"/>
    <property type="evidence" value="ECO:0007669"/>
    <property type="project" value="TreeGrafter"/>
</dbReference>
<dbReference type="GO" id="GO:0005768">
    <property type="term" value="C:endosome"/>
    <property type="evidence" value="ECO:0007669"/>
    <property type="project" value="TreeGrafter"/>
</dbReference>
<dbReference type="Gene3D" id="1.20.120.560">
    <property type="entry name" value="alix/aip1 in complex with the ypdl late domain"/>
    <property type="match status" value="2"/>
</dbReference>
<feature type="coiled-coil region" evidence="1">
    <location>
        <begin position="136"/>
        <end position="212"/>
    </location>
</feature>
<gene>
    <name evidence="4" type="ORF">CAMP_LOCUS2753</name>
</gene>
<dbReference type="Pfam" id="PF13949">
    <property type="entry name" value="ALIX_LYPXL_bnd"/>
    <property type="match status" value="2"/>
</dbReference>
<feature type="domain" description="ALIX V-shaped" evidence="3">
    <location>
        <begin position="299"/>
        <end position="490"/>
    </location>
</feature>
<evidence type="ECO:0000313" key="4">
    <source>
        <dbReference type="EMBL" id="CAI5440116.1"/>
    </source>
</evidence>
<dbReference type="GO" id="GO:0032456">
    <property type="term" value="P:endocytic recycling"/>
    <property type="evidence" value="ECO:0007669"/>
    <property type="project" value="TreeGrafter"/>
</dbReference>
<feature type="region of interest" description="Disordered" evidence="2">
    <location>
        <begin position="516"/>
        <end position="535"/>
    </location>
</feature>
<dbReference type="Gene3D" id="1.20.140.50">
    <property type="entry name" value="alix/aip1 like domains"/>
    <property type="match status" value="2"/>
</dbReference>
<proteinExistence type="predicted"/>
<keyword evidence="1" id="KW-0175">Coiled coil</keyword>
<feature type="coiled-coil region" evidence="1">
    <location>
        <begin position="361"/>
        <end position="388"/>
    </location>
</feature>
<feature type="domain" description="ALIX V-shaped" evidence="3">
    <location>
        <begin position="687"/>
        <end position="878"/>
    </location>
</feature>
<feature type="coiled-coil region" evidence="1">
    <location>
        <begin position="742"/>
        <end position="776"/>
    </location>
</feature>
<dbReference type="OrthoDB" id="10266451at2759"/>
<reference evidence="4" key="1">
    <citation type="submission" date="2022-11" db="EMBL/GenBank/DDBJ databases">
        <authorList>
            <person name="Kikuchi T."/>
        </authorList>
    </citation>
    <scope>NUCLEOTIDE SEQUENCE</scope>
    <source>
        <strain evidence="4">PS1010</strain>
    </source>
</reference>
<accession>A0A9P1I8A8</accession>
<feature type="region of interest" description="Disordered" evidence="2">
    <location>
        <begin position="896"/>
        <end position="989"/>
    </location>
</feature>
<dbReference type="AlphaFoldDB" id="A0A9P1I8A8"/>
<dbReference type="GO" id="GO:0045022">
    <property type="term" value="P:early endosome to late endosome transport"/>
    <property type="evidence" value="ECO:0007669"/>
    <property type="project" value="TreeGrafter"/>
</dbReference>
<dbReference type="Proteomes" id="UP001152747">
    <property type="component" value="Unassembled WGS sequence"/>
</dbReference>
<protein>
    <recommendedName>
        <fullName evidence="3">ALIX V-shaped domain-containing protein</fullName>
    </recommendedName>
</protein>
<feature type="compositionally biased region" description="Basic and acidic residues" evidence="2">
    <location>
        <begin position="896"/>
        <end position="920"/>
    </location>
</feature>
<dbReference type="EMBL" id="CANHGI010000001">
    <property type="protein sequence ID" value="CAI5440116.1"/>
    <property type="molecule type" value="Genomic_DNA"/>
</dbReference>
<feature type="coiled-coil region" evidence="1">
    <location>
        <begin position="562"/>
        <end position="600"/>
    </location>
</feature>
<evidence type="ECO:0000256" key="2">
    <source>
        <dbReference type="SAM" id="MobiDB-lite"/>
    </source>
</evidence>